<feature type="transmembrane region" description="Helical" evidence="1">
    <location>
        <begin position="311"/>
        <end position="332"/>
    </location>
</feature>
<protein>
    <recommendedName>
        <fullName evidence="4">Glycosyltransferase RgtA/B/C/D-like domain-containing protein</fullName>
    </recommendedName>
</protein>
<gene>
    <name evidence="2" type="ORF">DI536_11680</name>
</gene>
<feature type="transmembrane region" description="Helical" evidence="1">
    <location>
        <begin position="275"/>
        <end position="299"/>
    </location>
</feature>
<evidence type="ECO:0008006" key="4">
    <source>
        <dbReference type="Google" id="ProtNLM"/>
    </source>
</evidence>
<dbReference type="EMBL" id="QFQP01000008">
    <property type="protein sequence ID" value="PZR13976.1"/>
    <property type="molecule type" value="Genomic_DNA"/>
</dbReference>
<feature type="transmembrane region" description="Helical" evidence="1">
    <location>
        <begin position="137"/>
        <end position="154"/>
    </location>
</feature>
<feature type="transmembrane region" description="Helical" evidence="1">
    <location>
        <begin position="114"/>
        <end position="131"/>
    </location>
</feature>
<accession>A0A2W5TME2</accession>
<feature type="transmembrane region" description="Helical" evidence="1">
    <location>
        <begin position="240"/>
        <end position="263"/>
    </location>
</feature>
<sequence>MVAGAAVKRLLLPSPAVIVALFVLLPAATAPLESPDLMFHLAGGRWLLEHREFPSTIDPFSPTATPTVPHEWVWGVLCELCVRALGGAGPKVLTAALIAALLIGLWRMLRVGSLSAAALFIAALFPLHFTWWQERPFHFGHLCFLAFLWALARWRRSEPGAVWWLFAVTVVWANLHGSWVLSPITAGLTALASKRWKDGAIATFACLAAAVIHPSGLKNLTYPVVHQLLPSTRYILEWRALPLGFVFSWVLIALFVAAAWLTFRAKDRQALIPALAIGIAAFIARRHAPFASIALVLAIAEHLRGESRHVWPLGGAVWAAMALAFITFTSALHPRTVRDSLDAGFFPLAAIDALEKREPGRVLAQFEWGGTVSALAGPQFQTFIDSRNDPYPIEIHRAYHAIREQRPGWRAAFDRFAPKYVLWSAEEDGAPLRTQLVADGWTVAAADETGVLLVSP</sequence>
<keyword evidence="1" id="KW-1133">Transmembrane helix</keyword>
<reference evidence="2 3" key="1">
    <citation type="submission" date="2017-08" db="EMBL/GenBank/DDBJ databases">
        <title>Infants hospitalized years apart are colonized by the same room-sourced microbial strains.</title>
        <authorList>
            <person name="Brooks B."/>
            <person name="Olm M.R."/>
            <person name="Firek B.A."/>
            <person name="Baker R."/>
            <person name="Thomas B.C."/>
            <person name="Morowitz M.J."/>
            <person name="Banfield J.F."/>
        </authorList>
    </citation>
    <scope>NUCLEOTIDE SEQUENCE [LARGE SCALE GENOMIC DNA]</scope>
    <source>
        <strain evidence="2">S2_003_000_R2_14</strain>
    </source>
</reference>
<comment type="caution">
    <text evidence="2">The sequence shown here is derived from an EMBL/GenBank/DDBJ whole genome shotgun (WGS) entry which is preliminary data.</text>
</comment>
<evidence type="ECO:0000313" key="2">
    <source>
        <dbReference type="EMBL" id="PZR13976.1"/>
    </source>
</evidence>
<keyword evidence="1" id="KW-0812">Transmembrane</keyword>
<organism evidence="2 3">
    <name type="scientific">Archangium gephyra</name>
    <dbReference type="NCBI Taxonomy" id="48"/>
    <lineage>
        <taxon>Bacteria</taxon>
        <taxon>Pseudomonadati</taxon>
        <taxon>Myxococcota</taxon>
        <taxon>Myxococcia</taxon>
        <taxon>Myxococcales</taxon>
        <taxon>Cystobacterineae</taxon>
        <taxon>Archangiaceae</taxon>
        <taxon>Archangium</taxon>
    </lineage>
</organism>
<keyword evidence="1" id="KW-0472">Membrane</keyword>
<evidence type="ECO:0000313" key="3">
    <source>
        <dbReference type="Proteomes" id="UP000249061"/>
    </source>
</evidence>
<dbReference type="AlphaFoldDB" id="A0A2W5TME2"/>
<feature type="transmembrane region" description="Helical" evidence="1">
    <location>
        <begin position="92"/>
        <end position="109"/>
    </location>
</feature>
<proteinExistence type="predicted"/>
<dbReference type="Proteomes" id="UP000249061">
    <property type="component" value="Unassembled WGS sequence"/>
</dbReference>
<feature type="transmembrane region" description="Helical" evidence="1">
    <location>
        <begin position="161"/>
        <end position="181"/>
    </location>
</feature>
<name>A0A2W5TME2_9BACT</name>
<evidence type="ECO:0000256" key="1">
    <source>
        <dbReference type="SAM" id="Phobius"/>
    </source>
</evidence>